<evidence type="ECO:0000313" key="1">
    <source>
        <dbReference type="EMBL" id="ELU42504.1"/>
    </source>
</evidence>
<dbReference type="Proteomes" id="UP000011668">
    <property type="component" value="Unassembled WGS sequence"/>
</dbReference>
<name>L8X1K7_THACA</name>
<dbReference type="HOGENOM" id="CLU_3108082_0_0_1"/>
<dbReference type="OrthoDB" id="10267182at2759"/>
<accession>L8X1K7</accession>
<comment type="caution">
    <text evidence="1">The sequence shown here is derived from an EMBL/GenBank/DDBJ whole genome shotgun (WGS) entry which is preliminary data.</text>
</comment>
<keyword evidence="2" id="KW-1185">Reference proteome</keyword>
<evidence type="ECO:0000313" key="2">
    <source>
        <dbReference type="Proteomes" id="UP000011668"/>
    </source>
</evidence>
<gene>
    <name evidence="1" type="ORF">AG1IA_03453</name>
</gene>
<sequence length="51" mass="6141">MPEVKSQLVVYDFDWSMVDQDTDRYVLEVLSPKLRRKLEDDHGKTEWTDLL</sequence>
<organism evidence="1 2">
    <name type="scientific">Thanatephorus cucumeris (strain AG1-IA)</name>
    <name type="common">Rice sheath blight fungus</name>
    <name type="synonym">Rhizoctonia solani</name>
    <dbReference type="NCBI Taxonomy" id="983506"/>
    <lineage>
        <taxon>Eukaryota</taxon>
        <taxon>Fungi</taxon>
        <taxon>Dikarya</taxon>
        <taxon>Basidiomycota</taxon>
        <taxon>Agaricomycotina</taxon>
        <taxon>Agaricomycetes</taxon>
        <taxon>Cantharellales</taxon>
        <taxon>Ceratobasidiaceae</taxon>
        <taxon>Rhizoctonia</taxon>
        <taxon>Rhizoctonia solani AG-1</taxon>
    </lineage>
</organism>
<dbReference type="STRING" id="983506.L8X1K7"/>
<protein>
    <submittedName>
        <fullName evidence="1">Putative phosphatase domain-containing protein</fullName>
    </submittedName>
</protein>
<dbReference type="EMBL" id="AFRT01000800">
    <property type="protein sequence ID" value="ELU42504.1"/>
    <property type="molecule type" value="Genomic_DNA"/>
</dbReference>
<reference evidence="1 2" key="1">
    <citation type="journal article" date="2013" name="Nat. Commun.">
        <title>The evolution and pathogenic mechanisms of the rice sheath blight pathogen.</title>
        <authorList>
            <person name="Zheng A."/>
            <person name="Lin R."/>
            <person name="Xu L."/>
            <person name="Qin P."/>
            <person name="Tang C."/>
            <person name="Ai P."/>
            <person name="Zhang D."/>
            <person name="Liu Y."/>
            <person name="Sun Z."/>
            <person name="Feng H."/>
            <person name="Wang Y."/>
            <person name="Chen Y."/>
            <person name="Liang X."/>
            <person name="Fu R."/>
            <person name="Li Q."/>
            <person name="Zhang J."/>
            <person name="Yu X."/>
            <person name="Xie Z."/>
            <person name="Ding L."/>
            <person name="Guan P."/>
            <person name="Tang J."/>
            <person name="Liang Y."/>
            <person name="Wang S."/>
            <person name="Deng Q."/>
            <person name="Li S."/>
            <person name="Zhu J."/>
            <person name="Wang L."/>
            <person name="Liu H."/>
            <person name="Li P."/>
        </authorList>
    </citation>
    <scope>NUCLEOTIDE SEQUENCE [LARGE SCALE GENOMIC DNA]</scope>
    <source>
        <strain evidence="2">AG-1 IA</strain>
    </source>
</reference>
<dbReference type="AlphaFoldDB" id="L8X1K7"/>
<proteinExistence type="predicted"/>